<dbReference type="EMBL" id="BLKM01000075">
    <property type="protein sequence ID" value="GFG28582.1"/>
    <property type="molecule type" value="Genomic_DNA"/>
</dbReference>
<dbReference type="SMART" id="SM00367">
    <property type="entry name" value="LRR_CC"/>
    <property type="match status" value="1"/>
</dbReference>
<evidence type="ECO:0000313" key="1">
    <source>
        <dbReference type="EMBL" id="GFG28582.1"/>
    </source>
</evidence>
<dbReference type="InterPro" id="IPR006553">
    <property type="entry name" value="Leu-rich_rpt_Cys-con_subtyp"/>
</dbReference>
<gene>
    <name evidence="1" type="ORF">Cfor_10711</name>
</gene>
<dbReference type="InterPro" id="IPR032675">
    <property type="entry name" value="LRR_dom_sf"/>
</dbReference>
<keyword evidence="2" id="KW-1185">Reference proteome</keyword>
<dbReference type="InParanoid" id="A0A6L2PBL9"/>
<reference evidence="2" key="1">
    <citation type="submission" date="2020-01" db="EMBL/GenBank/DDBJ databases">
        <title>Draft genome sequence of the Termite Coptotermes fromosanus.</title>
        <authorList>
            <person name="Itakura S."/>
            <person name="Yosikawa Y."/>
            <person name="Umezawa K."/>
        </authorList>
    </citation>
    <scope>NUCLEOTIDE SEQUENCE [LARGE SCALE GENOMIC DNA]</scope>
</reference>
<organism evidence="1 2">
    <name type="scientific">Coptotermes formosanus</name>
    <name type="common">Formosan subterranean termite</name>
    <dbReference type="NCBI Taxonomy" id="36987"/>
    <lineage>
        <taxon>Eukaryota</taxon>
        <taxon>Metazoa</taxon>
        <taxon>Ecdysozoa</taxon>
        <taxon>Arthropoda</taxon>
        <taxon>Hexapoda</taxon>
        <taxon>Insecta</taxon>
        <taxon>Pterygota</taxon>
        <taxon>Neoptera</taxon>
        <taxon>Polyneoptera</taxon>
        <taxon>Dictyoptera</taxon>
        <taxon>Blattodea</taxon>
        <taxon>Blattoidea</taxon>
        <taxon>Termitoidae</taxon>
        <taxon>Rhinotermitidae</taxon>
        <taxon>Coptotermes</taxon>
    </lineage>
</organism>
<dbReference type="SUPFAM" id="SSF52047">
    <property type="entry name" value="RNI-like"/>
    <property type="match status" value="1"/>
</dbReference>
<protein>
    <submittedName>
        <fullName evidence="1">Uncharacterized protein</fullName>
    </submittedName>
</protein>
<dbReference type="Gene3D" id="3.80.10.10">
    <property type="entry name" value="Ribonuclease Inhibitor"/>
    <property type="match status" value="1"/>
</dbReference>
<dbReference type="OrthoDB" id="10684342at2759"/>
<name>A0A6L2PBL9_COPFO</name>
<dbReference type="AlphaFoldDB" id="A0A6L2PBL9"/>
<dbReference type="Proteomes" id="UP000502823">
    <property type="component" value="Unassembled WGS sequence"/>
</dbReference>
<sequence length="415" mass="47132">MPKRKQPLTLRDTCIRNVREMLHGVLRRWIGELCQAQRSGIWRYRQQVEAVKSGCQTVNEVLTSLPIHILDDMTPLVADDFVKEISSHHKRDRGFKPVTRYNEKIHNVVCTNMLKSVLLPSTRRYSSKYWSIWEQGLIIQTFNSTSNLTHLVFGVSYKDDNSALLASNIHHLRHLVSFQYNCHCTDQVLQQLALHCTKLKKLHVSHSAAMTDVSVEHLLKLENLSDVDLMWTSADLSSLAALEKLVEIHIKEGDYVTSNMESVLEGVGHRLERLHLIRVDNVNIRHIATLCSCLLDIKIDCCTSVPTGLYTDIRHDLPHFQSVNSLTICQRSGKEVYVPHLGYYVNLVSFTCIGVHFLSDDFMHKAVKNGAFRNIEHFEVDDTDGGAVCTKGLHTSKELKTSPSNCSAKGKKNTH</sequence>
<comment type="caution">
    <text evidence="1">The sequence shown here is derived from an EMBL/GenBank/DDBJ whole genome shotgun (WGS) entry which is preliminary data.</text>
</comment>
<accession>A0A6L2PBL9</accession>
<evidence type="ECO:0000313" key="2">
    <source>
        <dbReference type="Proteomes" id="UP000502823"/>
    </source>
</evidence>
<proteinExistence type="predicted"/>